<feature type="region of interest" description="Disordered" evidence="1">
    <location>
        <begin position="36"/>
        <end position="55"/>
    </location>
</feature>
<name>A0A6J4UW24_9BACT</name>
<evidence type="ECO:0000313" key="2">
    <source>
        <dbReference type="EMBL" id="CAA9562129.1"/>
    </source>
</evidence>
<organism evidence="2">
    <name type="scientific">uncultured Thermomicrobiales bacterium</name>
    <dbReference type="NCBI Taxonomy" id="1645740"/>
    <lineage>
        <taxon>Bacteria</taxon>
        <taxon>Pseudomonadati</taxon>
        <taxon>Thermomicrobiota</taxon>
        <taxon>Thermomicrobia</taxon>
        <taxon>Thermomicrobiales</taxon>
        <taxon>environmental samples</taxon>
    </lineage>
</organism>
<gene>
    <name evidence="2" type="ORF">AVDCRST_MAG59-2678</name>
</gene>
<accession>A0A6J4UW24</accession>
<dbReference type="AlphaFoldDB" id="A0A6J4UW24"/>
<proteinExistence type="predicted"/>
<reference evidence="2" key="1">
    <citation type="submission" date="2020-02" db="EMBL/GenBank/DDBJ databases">
        <authorList>
            <person name="Meier V. D."/>
        </authorList>
    </citation>
    <scope>NUCLEOTIDE SEQUENCE</scope>
    <source>
        <strain evidence="2">AVDCRST_MAG59</strain>
    </source>
</reference>
<sequence length="75" mass="8009">MVVAPFGERLYHHRLRPPQPVDPGLERVAHVDLRSAPPAARVHQPPAAPPSTDPPIRLAVSRAHPALAGPRIVAG</sequence>
<dbReference type="EMBL" id="CADCWF010000169">
    <property type="protein sequence ID" value="CAA9562129.1"/>
    <property type="molecule type" value="Genomic_DNA"/>
</dbReference>
<evidence type="ECO:0000256" key="1">
    <source>
        <dbReference type="SAM" id="MobiDB-lite"/>
    </source>
</evidence>
<protein>
    <submittedName>
        <fullName evidence="2">Uncharacterized protein</fullName>
    </submittedName>
</protein>